<name>A0A6H3NQS8_9LEPT</name>
<proteinExistence type="predicted"/>
<accession>A0A6H3NQS8</accession>
<sequence length="618" mass="72564">MRNEKYTSQQSRDIERNNLNESKFIELIENYSPEIEKKALIQFVKLLGFCTDTKQGLINKRVSKNQNGYVSFTPKNNNHLYALIQEHFETRKLKLPYDVLIRNLQTKKNIKFFGTYDNYIQKKTAHNLSLKESYNSNILCIDIDTHSMGYTTKYSLAKNKIATEDYYYSLFKYLYENLGSFPIFCQYSILGRGIYLYYKTDTIKSYEKEKLFTHIKELILKFDEIGIRKTKNQISGVEMRTSTHLNRLPLSFDYTAINNKFEPLLEFRNIFNHVAENLKESCLEYKIIQNSYTSEVYDDVDIAKILSEAYSDYEFESIWSREKKANIKLDDIFIPIVQGKKNSGLFTLATMWLLQSENQNPQSFYDLVYKCNQHDKASKDVSAMFRNSNGIIEIRIDGANYLDNIIKGAKENLEKNGYKLKTKPKKAPNQLINKITLSNDQKKILKLLVNQLKSSFCKHYPLSYLENTLYEILCKMQYEECNIRRVTKEIKFKKETKNNLSLGSQFPRIFQKLVKEKYKMKCDMTRMFNLIIKSNVFIQLMTTSRGYIPPIYGGSCRQFNLNTSLICTIKDINMFKNLVFNKLISKIIPIPQFFIICDLRNYKISETNGKLTPVMESS</sequence>
<dbReference type="Proteomes" id="UP000297649">
    <property type="component" value="Unassembled WGS sequence"/>
</dbReference>
<organism evidence="1 2">
    <name type="scientific">Leptospira bandrabouensis</name>
    <dbReference type="NCBI Taxonomy" id="2484903"/>
    <lineage>
        <taxon>Bacteria</taxon>
        <taxon>Pseudomonadati</taxon>
        <taxon>Spirochaetota</taxon>
        <taxon>Spirochaetia</taxon>
        <taxon>Leptospirales</taxon>
        <taxon>Leptospiraceae</taxon>
        <taxon>Leptospira</taxon>
    </lineage>
</organism>
<reference evidence="1" key="1">
    <citation type="journal article" date="2019" name="PLoS Negl. Trop. Dis.">
        <title>Revisiting the worldwide diversity of Leptospira species in the environment.</title>
        <authorList>
            <person name="Vincent A.T."/>
            <person name="Schiettekatte O."/>
            <person name="Bourhy P."/>
            <person name="Veyrier F.J."/>
            <person name="Picardeau M."/>
        </authorList>
    </citation>
    <scope>NUCLEOTIDE SEQUENCE [LARGE SCALE GENOMIC DNA]</scope>
    <source>
        <strain evidence="1">201601109</strain>
    </source>
</reference>
<comment type="caution">
    <text evidence="1">The sequence shown here is derived from an EMBL/GenBank/DDBJ whole genome shotgun (WGS) entry which is preliminary data.</text>
</comment>
<dbReference type="AlphaFoldDB" id="A0A6H3NQS8"/>
<protein>
    <submittedName>
        <fullName evidence="1">Uncharacterized protein</fullName>
    </submittedName>
</protein>
<dbReference type="EMBL" id="RQHU01000022">
    <property type="protein sequence ID" value="TGN11606.1"/>
    <property type="molecule type" value="Genomic_DNA"/>
</dbReference>
<gene>
    <name evidence="1" type="ORF">EHR08_17080</name>
</gene>
<keyword evidence="2" id="KW-1185">Reference proteome</keyword>
<evidence type="ECO:0000313" key="1">
    <source>
        <dbReference type="EMBL" id="TGN11606.1"/>
    </source>
</evidence>
<evidence type="ECO:0000313" key="2">
    <source>
        <dbReference type="Proteomes" id="UP000297649"/>
    </source>
</evidence>
<dbReference type="RefSeq" id="WP_135781514.1">
    <property type="nucleotide sequence ID" value="NZ_RQHU01000022.1"/>
</dbReference>